<evidence type="ECO:0000313" key="10">
    <source>
        <dbReference type="EMBL" id="KOS53750.1"/>
    </source>
</evidence>
<comment type="catalytic activity">
    <reaction evidence="7">
        <text>ATP + H2O = ADP + phosphate + H(+)</text>
        <dbReference type="Rhea" id="RHEA:13065"/>
        <dbReference type="ChEBI" id="CHEBI:15377"/>
        <dbReference type="ChEBI" id="CHEBI:15378"/>
        <dbReference type="ChEBI" id="CHEBI:30616"/>
        <dbReference type="ChEBI" id="CHEBI:43474"/>
        <dbReference type="ChEBI" id="CHEBI:456216"/>
    </reaction>
</comment>
<dbReference type="InterPro" id="IPR001757">
    <property type="entry name" value="P_typ_ATPase"/>
</dbReference>
<keyword evidence="5" id="KW-1133">Transmembrane helix</keyword>
<feature type="region of interest" description="Disordered" evidence="8">
    <location>
        <begin position="288"/>
        <end position="311"/>
    </location>
</feature>
<dbReference type="GO" id="GO:0005886">
    <property type="term" value="C:plasma membrane"/>
    <property type="evidence" value="ECO:0007669"/>
    <property type="project" value="TreeGrafter"/>
</dbReference>
<dbReference type="Gene3D" id="3.40.50.1000">
    <property type="entry name" value="HAD superfamily/HAD-like"/>
    <property type="match status" value="1"/>
</dbReference>
<dbReference type="PATRIC" id="fig|1441923.3.peg.5204"/>
<evidence type="ECO:0000313" key="11">
    <source>
        <dbReference type="Proteomes" id="UP000037712"/>
    </source>
</evidence>
<reference evidence="11" key="2">
    <citation type="submission" date="2015-01" db="EMBL/GenBank/DDBJ databases">
        <title>Draft genome sequence of potential hydrocarbon metabolising strain of Rhodococcus rhodochrous.</title>
        <authorList>
            <person name="Aggarwal R.K."/>
            <person name="Dawar C."/>
        </authorList>
    </citation>
    <scope>NUCLEOTIDE SEQUENCE [LARGE SCALE GENOMIC DNA]</scope>
    <source>
        <strain evidence="11">KG-21</strain>
    </source>
</reference>
<keyword evidence="4" id="KW-0460">Magnesium</keyword>
<proteinExistence type="predicted"/>
<feature type="domain" description="Cation-transporting P-type ATPase C-terminal" evidence="9">
    <location>
        <begin position="117"/>
        <end position="264"/>
    </location>
</feature>
<evidence type="ECO:0000256" key="1">
    <source>
        <dbReference type="ARBA" id="ARBA00004370"/>
    </source>
</evidence>
<dbReference type="PRINTS" id="PR00120">
    <property type="entry name" value="HATPASE"/>
</dbReference>
<dbReference type="Pfam" id="PF00689">
    <property type="entry name" value="Cation_ATPase_C"/>
    <property type="match status" value="1"/>
</dbReference>
<reference evidence="10 11" key="1">
    <citation type="journal article" date="2015" name="Genome Announc.">
        <title>Draft Genome Sequence of Rhodococcus rhodochrous Strain KG-21, a Soil Isolate from Oil Fields of Krishna-Godavari Basin, India.</title>
        <authorList>
            <person name="Dawar C."/>
            <person name="Aggarwal R.K."/>
        </authorList>
    </citation>
    <scope>NUCLEOTIDE SEQUENCE [LARGE SCALE GENOMIC DNA]</scope>
    <source>
        <strain evidence="10 11">KG-21</strain>
    </source>
</reference>
<evidence type="ECO:0000256" key="4">
    <source>
        <dbReference type="ARBA" id="ARBA00022842"/>
    </source>
</evidence>
<dbReference type="SUPFAM" id="SSF56784">
    <property type="entry name" value="HAD-like"/>
    <property type="match status" value="1"/>
</dbReference>
<dbReference type="Gene3D" id="1.20.1110.10">
    <property type="entry name" value="Calcium-transporting ATPase, transmembrane domain"/>
    <property type="match status" value="1"/>
</dbReference>
<dbReference type="Proteomes" id="UP000037712">
    <property type="component" value="Unassembled WGS sequence"/>
</dbReference>
<dbReference type="PANTHER" id="PTHR24093:SF513">
    <property type="entry name" value="CATION-TRANSPORTING ATPASE I-RELATED"/>
    <property type="match status" value="1"/>
</dbReference>
<dbReference type="PANTHER" id="PTHR24093">
    <property type="entry name" value="CATION TRANSPORTING ATPASE"/>
    <property type="match status" value="1"/>
</dbReference>
<dbReference type="InterPro" id="IPR023298">
    <property type="entry name" value="ATPase_P-typ_TM_dom_sf"/>
</dbReference>
<dbReference type="GO" id="GO:0005524">
    <property type="term" value="F:ATP binding"/>
    <property type="evidence" value="ECO:0007669"/>
    <property type="project" value="InterPro"/>
</dbReference>
<dbReference type="AlphaFoldDB" id="A0A0M9WLT9"/>
<sequence>MEQCLVFARMSPEHKVQIVQTLEHAGHVCAMVGDGANDAAAIRAASVGIGVASHGSDPARGAADVVLLEGRVAGLLDALDEGRVLWQRVQAAVAVLLGGNAGEVAFALLGSLVTGRSPLNARQLLLVNMLTDALPAAALAVSTPRVDGSGPAPRPDESALLHTVAVRGAATAAAATAAWAMARVTGSNPRASTVALVALVGAQLGQTLLDSRSPLVVGTVLGSLAVMAALISTPGVSGLLGCVPIGPVGWTQALGCAGAATVLAAVAPTAAQRLPAIGTVVTSVLAPRESGEVSETPEAPASRLTPAGGPK</sequence>
<dbReference type="PRINTS" id="PR00119">
    <property type="entry name" value="CATATPASE"/>
</dbReference>
<dbReference type="NCBIfam" id="TIGR01494">
    <property type="entry name" value="ATPase_P-type"/>
    <property type="match status" value="1"/>
</dbReference>
<dbReference type="InterPro" id="IPR036412">
    <property type="entry name" value="HAD-like_sf"/>
</dbReference>
<dbReference type="GO" id="GO:0046872">
    <property type="term" value="F:metal ion binding"/>
    <property type="evidence" value="ECO:0007669"/>
    <property type="project" value="UniProtKB-KW"/>
</dbReference>
<evidence type="ECO:0000256" key="5">
    <source>
        <dbReference type="ARBA" id="ARBA00022989"/>
    </source>
</evidence>
<dbReference type="InterPro" id="IPR023214">
    <property type="entry name" value="HAD_sf"/>
</dbReference>
<comment type="subcellular location">
    <subcellularLocation>
        <location evidence="1">Membrane</location>
    </subcellularLocation>
</comment>
<evidence type="ECO:0000256" key="8">
    <source>
        <dbReference type="SAM" id="MobiDB-lite"/>
    </source>
</evidence>
<dbReference type="GO" id="GO:0005388">
    <property type="term" value="F:P-type calcium transporter activity"/>
    <property type="evidence" value="ECO:0007669"/>
    <property type="project" value="TreeGrafter"/>
</dbReference>
<gene>
    <name evidence="10" type="ORF">Z051_23940</name>
</gene>
<keyword evidence="6" id="KW-0472">Membrane</keyword>
<dbReference type="SUPFAM" id="SSF81665">
    <property type="entry name" value="Calcium ATPase, transmembrane domain M"/>
    <property type="match status" value="1"/>
</dbReference>
<keyword evidence="3" id="KW-0479">Metal-binding</keyword>
<dbReference type="InterPro" id="IPR006068">
    <property type="entry name" value="ATPase_P-typ_cation-transptr_C"/>
</dbReference>
<accession>A0A0M9WLT9</accession>
<organism evidence="10 11">
    <name type="scientific">Rhodococcus rhodochrous KG-21</name>
    <dbReference type="NCBI Taxonomy" id="1441923"/>
    <lineage>
        <taxon>Bacteria</taxon>
        <taxon>Bacillati</taxon>
        <taxon>Actinomycetota</taxon>
        <taxon>Actinomycetes</taxon>
        <taxon>Mycobacteriales</taxon>
        <taxon>Nocardiaceae</taxon>
        <taxon>Rhodococcus</taxon>
    </lineage>
</organism>
<evidence type="ECO:0000256" key="3">
    <source>
        <dbReference type="ARBA" id="ARBA00022723"/>
    </source>
</evidence>
<evidence type="ECO:0000259" key="9">
    <source>
        <dbReference type="Pfam" id="PF00689"/>
    </source>
</evidence>
<dbReference type="EMBL" id="AZYO01000095">
    <property type="protein sequence ID" value="KOS53750.1"/>
    <property type="molecule type" value="Genomic_DNA"/>
</dbReference>
<comment type="caution">
    <text evidence="10">The sequence shown here is derived from an EMBL/GenBank/DDBJ whole genome shotgun (WGS) entry which is preliminary data.</text>
</comment>
<keyword evidence="2" id="KW-0812">Transmembrane</keyword>
<protein>
    <recommendedName>
        <fullName evidence="9">Cation-transporting P-type ATPase C-terminal domain-containing protein</fullName>
    </recommendedName>
</protein>
<evidence type="ECO:0000256" key="2">
    <source>
        <dbReference type="ARBA" id="ARBA00022692"/>
    </source>
</evidence>
<dbReference type="Pfam" id="PF00702">
    <property type="entry name" value="Hydrolase"/>
    <property type="match status" value="1"/>
</dbReference>
<name>A0A0M9WLT9_RHORH</name>
<dbReference type="GO" id="GO:0016887">
    <property type="term" value="F:ATP hydrolysis activity"/>
    <property type="evidence" value="ECO:0007669"/>
    <property type="project" value="InterPro"/>
</dbReference>
<evidence type="ECO:0000256" key="7">
    <source>
        <dbReference type="ARBA" id="ARBA00049360"/>
    </source>
</evidence>
<evidence type="ECO:0000256" key="6">
    <source>
        <dbReference type="ARBA" id="ARBA00023136"/>
    </source>
</evidence>